<dbReference type="CDD" id="cd00038">
    <property type="entry name" value="CAP_ED"/>
    <property type="match status" value="1"/>
</dbReference>
<dbReference type="EMBL" id="VRUR01000002">
    <property type="protein sequence ID" value="TXN35856.1"/>
    <property type="molecule type" value="Genomic_DNA"/>
</dbReference>
<gene>
    <name evidence="2" type="ORF">FVB32_14920</name>
</gene>
<dbReference type="RefSeq" id="WP_147744628.1">
    <property type="nucleotide sequence ID" value="NZ_VRUR01000002.1"/>
</dbReference>
<dbReference type="Proteomes" id="UP000321456">
    <property type="component" value="Unassembled WGS sequence"/>
</dbReference>
<accession>A0A5C8V3A1</accession>
<evidence type="ECO:0000259" key="1">
    <source>
        <dbReference type="PROSITE" id="PS50042"/>
    </source>
</evidence>
<dbReference type="Pfam" id="PF00027">
    <property type="entry name" value="cNMP_binding"/>
    <property type="match status" value="1"/>
</dbReference>
<dbReference type="SUPFAM" id="SSF51206">
    <property type="entry name" value="cAMP-binding domain-like"/>
    <property type="match status" value="1"/>
</dbReference>
<organism evidence="2 3">
    <name type="scientific">Flagellimonas hymeniacidonis</name>
    <dbReference type="NCBI Taxonomy" id="2603628"/>
    <lineage>
        <taxon>Bacteria</taxon>
        <taxon>Pseudomonadati</taxon>
        <taxon>Bacteroidota</taxon>
        <taxon>Flavobacteriia</taxon>
        <taxon>Flavobacteriales</taxon>
        <taxon>Flavobacteriaceae</taxon>
        <taxon>Flagellimonas</taxon>
    </lineage>
</organism>
<dbReference type="PROSITE" id="PS50042">
    <property type="entry name" value="CNMP_BINDING_3"/>
    <property type="match status" value="1"/>
</dbReference>
<dbReference type="AlphaFoldDB" id="A0A5C8V3A1"/>
<dbReference type="Gene3D" id="2.60.120.10">
    <property type="entry name" value="Jelly Rolls"/>
    <property type="match status" value="1"/>
</dbReference>
<reference evidence="2 3" key="1">
    <citation type="submission" date="2019-08" db="EMBL/GenBank/DDBJ databases">
        <title>Professor.</title>
        <authorList>
            <person name="Park J.S."/>
        </authorList>
    </citation>
    <scope>NUCLEOTIDE SEQUENCE [LARGE SCALE GENOMIC DNA]</scope>
    <source>
        <strain evidence="2 3">176CP5-101</strain>
    </source>
</reference>
<evidence type="ECO:0000313" key="2">
    <source>
        <dbReference type="EMBL" id="TXN35856.1"/>
    </source>
</evidence>
<evidence type="ECO:0000313" key="3">
    <source>
        <dbReference type="Proteomes" id="UP000321456"/>
    </source>
</evidence>
<feature type="domain" description="Cyclic nucleotide-binding" evidence="1">
    <location>
        <begin position="28"/>
        <end position="121"/>
    </location>
</feature>
<proteinExistence type="predicted"/>
<dbReference type="InterPro" id="IPR014710">
    <property type="entry name" value="RmlC-like_jellyroll"/>
</dbReference>
<name>A0A5C8V3A1_9FLAO</name>
<protein>
    <submittedName>
        <fullName evidence="2">Crp/Fnr family transcriptional regulator</fullName>
    </submittedName>
</protein>
<keyword evidence="3" id="KW-1185">Reference proteome</keyword>
<dbReference type="InterPro" id="IPR000595">
    <property type="entry name" value="cNMP-bd_dom"/>
</dbReference>
<dbReference type="InterPro" id="IPR018490">
    <property type="entry name" value="cNMP-bd_dom_sf"/>
</dbReference>
<sequence>MSSIRKEKNKLFNFILGIVPISNKDAKDIVDTFQFKELKKGDFLLQKNHFSDDYFYLENGLMRTFLFDLKGNEITTDFFIEDNIVFDVTCFFNRVRSEVNIQAVTDCTGYRISYEQLNTLFHNKPAFRDFGRAILVKEFIASKKRGTSIINKTAEERYGDLLETRPEILKYAQLKHIASYLGITDSTLSRLRKKMQ</sequence>
<comment type="caution">
    <text evidence="2">The sequence shown here is derived from an EMBL/GenBank/DDBJ whole genome shotgun (WGS) entry which is preliminary data.</text>
</comment>